<evidence type="ECO:0000313" key="2">
    <source>
        <dbReference type="EMBL" id="CEP26472.1"/>
    </source>
</evidence>
<dbReference type="RefSeq" id="WP_013161579.1">
    <property type="nucleotide sequence ID" value="NZ_HG975483.1"/>
</dbReference>
<dbReference type="AlphaFoldDB" id="A0A068VVG9"/>
<dbReference type="GeneID" id="61221674"/>
<protein>
    <submittedName>
        <fullName evidence="2">Uncharacterized protein</fullName>
    </submittedName>
</protein>
<dbReference type="EMBL" id="LM676412">
    <property type="protein sequence ID" value="CEP26472.1"/>
    <property type="molecule type" value="Genomic_DNA"/>
</dbReference>
<sequence length="176" mass="18696">MRHFSAPRPRTLRWTAAVLAFATVLTVLAWTSGSNPMLLTLAILLALLTVVALGVAQATAHPTSHPDLDDAEAGDTELIHLDRSTVPGETEDDRRLDVDPHQVHDLGGLIDWIGSNNYLTTAAPEGGSWLVRLGQQKAATINADGSVTHVLPASTPLAAGNHVTVQWRAARGLPGR</sequence>
<organism evidence="2">
    <name type="scientific">Propionibacterium freudenreichii subsp. freudenreichii</name>
    <dbReference type="NCBI Taxonomy" id="66712"/>
    <lineage>
        <taxon>Bacteria</taxon>
        <taxon>Bacillati</taxon>
        <taxon>Actinomycetota</taxon>
        <taxon>Actinomycetes</taxon>
        <taxon>Propionibacteriales</taxon>
        <taxon>Propionibacteriaceae</taxon>
        <taxon>Propionibacterium</taxon>
    </lineage>
</organism>
<feature type="transmembrane region" description="Helical" evidence="1">
    <location>
        <begin position="12"/>
        <end position="31"/>
    </location>
</feature>
<keyword evidence="1" id="KW-1133">Transmembrane helix</keyword>
<accession>A0A068VVG9</accession>
<feature type="transmembrane region" description="Helical" evidence="1">
    <location>
        <begin position="37"/>
        <end position="56"/>
    </location>
</feature>
<reference evidence="2" key="1">
    <citation type="submission" date="2014-08" db="EMBL/GenBank/DDBJ databases">
        <authorList>
            <person name="Falentin Helene"/>
        </authorList>
    </citation>
    <scope>NUCLEOTIDE SEQUENCE</scope>
</reference>
<evidence type="ECO:0000256" key="1">
    <source>
        <dbReference type="SAM" id="Phobius"/>
    </source>
</evidence>
<gene>
    <name evidence="2" type="ORF">PFCIRM138_07735</name>
</gene>
<keyword evidence="1" id="KW-0472">Membrane</keyword>
<name>A0A068VVG9_PROFF</name>
<keyword evidence="1" id="KW-0812">Transmembrane</keyword>
<proteinExistence type="predicted"/>